<comment type="caution">
    <text evidence="3">The sequence shown here is derived from an EMBL/GenBank/DDBJ whole genome shotgun (WGS) entry which is preliminary data.</text>
</comment>
<feature type="transmembrane region" description="Helical" evidence="2">
    <location>
        <begin position="74"/>
        <end position="94"/>
    </location>
</feature>
<evidence type="ECO:0000256" key="2">
    <source>
        <dbReference type="SAM" id="Phobius"/>
    </source>
</evidence>
<evidence type="ECO:0000313" key="4">
    <source>
        <dbReference type="Proteomes" id="UP000268727"/>
    </source>
</evidence>
<keyword evidence="4" id="KW-1185">Reference proteome</keyword>
<dbReference type="OrthoDB" id="3686728at2"/>
<name>A0A3N1HFV2_9PSEU</name>
<feature type="transmembrane region" description="Helical" evidence="2">
    <location>
        <begin position="101"/>
        <end position="122"/>
    </location>
</feature>
<protein>
    <submittedName>
        <fullName evidence="3">Uncharacterized protein</fullName>
    </submittedName>
</protein>
<dbReference type="RefSeq" id="WP_123746350.1">
    <property type="nucleotide sequence ID" value="NZ_RJKM01000001.1"/>
</dbReference>
<keyword evidence="2" id="KW-0472">Membrane</keyword>
<dbReference type="Proteomes" id="UP000268727">
    <property type="component" value="Unassembled WGS sequence"/>
</dbReference>
<evidence type="ECO:0000313" key="3">
    <source>
        <dbReference type="EMBL" id="ROP41182.1"/>
    </source>
</evidence>
<feature type="transmembrane region" description="Helical" evidence="2">
    <location>
        <begin position="142"/>
        <end position="165"/>
    </location>
</feature>
<feature type="region of interest" description="Disordered" evidence="1">
    <location>
        <begin position="197"/>
        <end position="254"/>
    </location>
</feature>
<accession>A0A3N1HFV2</accession>
<organism evidence="3 4">
    <name type="scientific">Saccharothrix texasensis</name>
    <dbReference type="NCBI Taxonomy" id="103734"/>
    <lineage>
        <taxon>Bacteria</taxon>
        <taxon>Bacillati</taxon>
        <taxon>Actinomycetota</taxon>
        <taxon>Actinomycetes</taxon>
        <taxon>Pseudonocardiales</taxon>
        <taxon>Pseudonocardiaceae</taxon>
        <taxon>Saccharothrix</taxon>
    </lineage>
</organism>
<sequence length="254" mass="25786">MTRRAIAVLTIGAGALMVVLGSLFPLYGVETAVRPGLDGPIPNGVQRLVALTGWEYVQEPPAVNPAGVDFDFPVYGYGLVFAAVLAGVGALLQLRSPLLAAVGRFGVLAAVGVVVGALWTALETLRTLFGSSSASPVVVNHEFIGTGTWLVGAAGLAMLVGAVVAHDWPAREPRPAGASVYQVADDDDTPPFGIPIPVTELTVPPGEPAPPAGPAAPPVAELPPVTDLPRPPGAPGSAADERRHPTGGNPSTVD</sequence>
<reference evidence="3 4" key="1">
    <citation type="submission" date="2018-11" db="EMBL/GenBank/DDBJ databases">
        <title>Sequencing the genomes of 1000 actinobacteria strains.</title>
        <authorList>
            <person name="Klenk H.-P."/>
        </authorList>
    </citation>
    <scope>NUCLEOTIDE SEQUENCE [LARGE SCALE GENOMIC DNA]</scope>
    <source>
        <strain evidence="3 4">DSM 44231</strain>
    </source>
</reference>
<keyword evidence="2" id="KW-1133">Transmembrane helix</keyword>
<gene>
    <name evidence="3" type="ORF">EDD40_6611</name>
</gene>
<keyword evidence="2" id="KW-0812">Transmembrane</keyword>
<dbReference type="EMBL" id="RJKM01000001">
    <property type="protein sequence ID" value="ROP41182.1"/>
    <property type="molecule type" value="Genomic_DNA"/>
</dbReference>
<evidence type="ECO:0000256" key="1">
    <source>
        <dbReference type="SAM" id="MobiDB-lite"/>
    </source>
</evidence>
<proteinExistence type="predicted"/>
<dbReference type="AlphaFoldDB" id="A0A3N1HFV2"/>
<feature type="compositionally biased region" description="Pro residues" evidence="1">
    <location>
        <begin position="205"/>
        <end position="221"/>
    </location>
</feature>